<organism evidence="1 2">
    <name type="scientific">Proteiniclasticum ruminis</name>
    <dbReference type="NCBI Taxonomy" id="398199"/>
    <lineage>
        <taxon>Bacteria</taxon>
        <taxon>Bacillati</taxon>
        <taxon>Bacillota</taxon>
        <taxon>Clostridia</taxon>
        <taxon>Eubacteriales</taxon>
        <taxon>Clostridiaceae</taxon>
        <taxon>Proteiniclasticum</taxon>
    </lineage>
</organism>
<protein>
    <submittedName>
        <fullName evidence="1">Uncharacterized protein</fullName>
    </submittedName>
</protein>
<evidence type="ECO:0000313" key="2">
    <source>
        <dbReference type="Proteomes" id="UP000181899"/>
    </source>
</evidence>
<accession>A0A1I4ZKY2</accession>
<dbReference type="OrthoDB" id="1912804at2"/>
<dbReference type="AlphaFoldDB" id="A0A1I4ZKY2"/>
<reference evidence="1 2" key="1">
    <citation type="submission" date="2016-10" db="EMBL/GenBank/DDBJ databases">
        <authorList>
            <person name="de Groot N.N."/>
        </authorList>
    </citation>
    <scope>NUCLEOTIDE SEQUENCE [LARGE SCALE GENOMIC DNA]</scope>
    <source>
        <strain evidence="1 2">ML2</strain>
    </source>
</reference>
<dbReference type="RefSeq" id="WP_074910976.1">
    <property type="nucleotide sequence ID" value="NZ_FOVK01000002.1"/>
</dbReference>
<proteinExistence type="predicted"/>
<dbReference type="EMBL" id="FOVK01000002">
    <property type="protein sequence ID" value="SFN50620.1"/>
    <property type="molecule type" value="Genomic_DNA"/>
</dbReference>
<sequence length="100" mass="11691">MNKALDHSVTPRQIDYMKHTIGFERSMVTGRKHPKYKAYRNYFATAENCDGFQSLIDLTDKGLMLSRQDGSRGWLFHLSKEGFKFLSKITEVDIREDQDE</sequence>
<keyword evidence="2" id="KW-1185">Reference proteome</keyword>
<name>A0A1I4ZKY2_9CLOT</name>
<dbReference type="Proteomes" id="UP000181899">
    <property type="component" value="Unassembled WGS sequence"/>
</dbReference>
<gene>
    <name evidence="1" type="ORF">SAMN04488695_10226</name>
</gene>
<evidence type="ECO:0000313" key="1">
    <source>
        <dbReference type="EMBL" id="SFN50620.1"/>
    </source>
</evidence>